<sequence>MSWQEGLRELDEALASGRISADEYRVRRDKLLTSAVTPGDETERTQQVGRWQANHPGTTPGSTAADGEETQVVPGVPTQSGLGGQPPRPAPGGYPGQYGSPPWDQDQSPPWGGQEFPPLAPTTSPDWIRQGPEVFAPETGSKGGRVLLLTALIVVLVAGLGVGAYFMFFAGGGQEQAGPGTTGGQTTTAPTTTQPPKDDLSTAELPGKTEDHSGITTFADAAASNFLTDDEIAIYQEAGAGKSRLVASTTDDEVHTLIFTTQASSADAAETASGKLAEQQIVYGMTEYADAPANVEVGEFPGNDTTPATIRAHYQFRETIVRIQVNGAELDAVTAVFEDLVTAQLEVLDAND</sequence>
<keyword evidence="2" id="KW-1133">Transmembrane helix</keyword>
<protein>
    <submittedName>
        <fullName evidence="3">Flagellar basal body protein FliL</fullName>
    </submittedName>
</protein>
<dbReference type="Proteomes" id="UP001156441">
    <property type="component" value="Unassembled WGS sequence"/>
</dbReference>
<accession>A0ABT2J1W6</accession>
<reference evidence="3 4" key="1">
    <citation type="submission" date="2021-02" db="EMBL/GenBank/DDBJ databases">
        <title>Actinophytocola xerophila sp. nov., isolated from soil of cotton cropping field.</title>
        <authorList>
            <person name="Huang R."/>
            <person name="Chen X."/>
            <person name="Ge X."/>
            <person name="Liu W."/>
        </authorList>
    </citation>
    <scope>NUCLEOTIDE SEQUENCE [LARGE SCALE GENOMIC DNA]</scope>
    <source>
        <strain evidence="3 4">S1-96</strain>
    </source>
</reference>
<comment type="caution">
    <text evidence="3">The sequence shown here is derived from an EMBL/GenBank/DDBJ whole genome shotgun (WGS) entry which is preliminary data.</text>
</comment>
<feature type="compositionally biased region" description="Polar residues" evidence="1">
    <location>
        <begin position="45"/>
        <end position="62"/>
    </location>
</feature>
<feature type="transmembrane region" description="Helical" evidence="2">
    <location>
        <begin position="146"/>
        <end position="168"/>
    </location>
</feature>
<gene>
    <name evidence="3" type="ORF">JT362_01825</name>
</gene>
<evidence type="ECO:0000256" key="2">
    <source>
        <dbReference type="SAM" id="Phobius"/>
    </source>
</evidence>
<feature type="region of interest" description="Disordered" evidence="1">
    <location>
        <begin position="177"/>
        <end position="208"/>
    </location>
</feature>
<evidence type="ECO:0000313" key="4">
    <source>
        <dbReference type="Proteomes" id="UP001156441"/>
    </source>
</evidence>
<feature type="compositionally biased region" description="Low complexity" evidence="1">
    <location>
        <begin position="184"/>
        <end position="195"/>
    </location>
</feature>
<dbReference type="RefSeq" id="WP_260189216.1">
    <property type="nucleotide sequence ID" value="NZ_JAFFZE010000004.1"/>
</dbReference>
<dbReference type="EMBL" id="JAFFZE010000004">
    <property type="protein sequence ID" value="MCT2581857.1"/>
    <property type="molecule type" value="Genomic_DNA"/>
</dbReference>
<keyword evidence="2" id="KW-0472">Membrane</keyword>
<proteinExistence type="predicted"/>
<feature type="region of interest" description="Disordered" evidence="1">
    <location>
        <begin position="34"/>
        <end position="115"/>
    </location>
</feature>
<name>A0ABT2J1W6_9PSEU</name>
<evidence type="ECO:0000256" key="1">
    <source>
        <dbReference type="SAM" id="MobiDB-lite"/>
    </source>
</evidence>
<keyword evidence="4" id="KW-1185">Reference proteome</keyword>
<keyword evidence="3" id="KW-0282">Flagellum</keyword>
<keyword evidence="3" id="KW-0966">Cell projection</keyword>
<keyword evidence="2" id="KW-0812">Transmembrane</keyword>
<organism evidence="3 4">
    <name type="scientific">Actinophytocola gossypii</name>
    <dbReference type="NCBI Taxonomy" id="2812003"/>
    <lineage>
        <taxon>Bacteria</taxon>
        <taxon>Bacillati</taxon>
        <taxon>Actinomycetota</taxon>
        <taxon>Actinomycetes</taxon>
        <taxon>Pseudonocardiales</taxon>
        <taxon>Pseudonocardiaceae</taxon>
    </lineage>
</organism>
<keyword evidence="3" id="KW-0969">Cilium</keyword>
<evidence type="ECO:0000313" key="3">
    <source>
        <dbReference type="EMBL" id="MCT2581857.1"/>
    </source>
</evidence>